<evidence type="ECO:0000256" key="1">
    <source>
        <dbReference type="SAM" id="MobiDB-lite"/>
    </source>
</evidence>
<feature type="compositionally biased region" description="Acidic residues" evidence="1">
    <location>
        <begin position="133"/>
        <end position="174"/>
    </location>
</feature>
<feature type="compositionally biased region" description="Basic and acidic residues" evidence="1">
    <location>
        <begin position="219"/>
        <end position="228"/>
    </location>
</feature>
<dbReference type="EnsemblPlants" id="AUR62039642-RA">
    <property type="protein sequence ID" value="AUR62039642-RA:cds"/>
    <property type="gene ID" value="AUR62039642"/>
</dbReference>
<evidence type="ECO:0000313" key="2">
    <source>
        <dbReference type="EnsemblPlants" id="AUR62039642-RA:cds"/>
    </source>
</evidence>
<name>A0A803N340_CHEQI</name>
<accession>A0A803N340</accession>
<protein>
    <submittedName>
        <fullName evidence="2">Uncharacterized protein</fullName>
    </submittedName>
</protein>
<evidence type="ECO:0000313" key="3">
    <source>
        <dbReference type="Proteomes" id="UP000596660"/>
    </source>
</evidence>
<feature type="compositionally biased region" description="Polar residues" evidence="1">
    <location>
        <begin position="175"/>
        <end position="188"/>
    </location>
</feature>
<proteinExistence type="predicted"/>
<dbReference type="Gramene" id="AUR62039642-RA">
    <property type="protein sequence ID" value="AUR62039642-RA:cds"/>
    <property type="gene ID" value="AUR62039642"/>
</dbReference>
<sequence length="531" mass="62156">MGYNGAFFLIDDEEDALSLLSIAEKNVGAHLNTPINFQCPIYLDELSDDEDLRVAHLTRAGRHYKPSYLEDVNPVEALRRKEKDKELTDENKEEDDAIKRMKECSILYEEEGNRLDRFTIHNIGFDSIVSWKEEEETEEDPEEDLEEDEETDEDPEEETEEDPEEELQENDNDSEVNPQKARSGTNWSNEDEAEEEPKTPKDNDPCFRGESWTSNSFRQGHDEGSRKRSRVEDFDLDFDILCYRRLVYLEEGEIAQAFSDWAFEFRQTDTEKLKLVNMKQSDRESFSHLFSRCSYIRAQLRFPITDRDFMLILLRKLNDFYYRHMVSVKYVALSHMERHGYKIDAYRLQERRPKVHPQGERANRRIFTRIDEPLSVVYDHLSKKGILRAKSYDLIDHRIITPAHSKSNTPETNPTQPQASQADLFLQLLEQGRIKPLPRRAGADPVGKNLNKYCHYHQLHGHDTNECHALRWCIKRTTGISCPNKKVSLNALSILTREDDPTLLIARHYSEKISQKDYEEGCSRIVENLEA</sequence>
<feature type="region of interest" description="Disordered" evidence="1">
    <location>
        <begin position="129"/>
        <end position="228"/>
    </location>
</feature>
<feature type="compositionally biased region" description="Basic and acidic residues" evidence="1">
    <location>
        <begin position="196"/>
        <end position="207"/>
    </location>
</feature>
<reference evidence="2" key="1">
    <citation type="journal article" date="2017" name="Nature">
        <title>The genome of Chenopodium quinoa.</title>
        <authorList>
            <person name="Jarvis D.E."/>
            <person name="Ho Y.S."/>
            <person name="Lightfoot D.J."/>
            <person name="Schmoeckel S.M."/>
            <person name="Li B."/>
            <person name="Borm T.J.A."/>
            <person name="Ohyanagi H."/>
            <person name="Mineta K."/>
            <person name="Michell C.T."/>
            <person name="Saber N."/>
            <person name="Kharbatia N.M."/>
            <person name="Rupper R.R."/>
            <person name="Sharp A.R."/>
            <person name="Dally N."/>
            <person name="Boughton B.A."/>
            <person name="Woo Y.H."/>
            <person name="Gao G."/>
            <person name="Schijlen E.G.W.M."/>
            <person name="Guo X."/>
            <person name="Momin A.A."/>
            <person name="Negrao S."/>
            <person name="Al-Babili S."/>
            <person name="Gehring C."/>
            <person name="Roessner U."/>
            <person name="Jung C."/>
            <person name="Murphy K."/>
            <person name="Arold S.T."/>
            <person name="Gojobori T."/>
            <person name="van der Linden C.G."/>
            <person name="van Loo E.N."/>
            <person name="Jellen E.N."/>
            <person name="Maughan P.J."/>
            <person name="Tester M."/>
        </authorList>
    </citation>
    <scope>NUCLEOTIDE SEQUENCE [LARGE SCALE GENOMIC DNA]</scope>
    <source>
        <strain evidence="2">cv. PI 614886</strain>
    </source>
</reference>
<keyword evidence="3" id="KW-1185">Reference proteome</keyword>
<organism evidence="2 3">
    <name type="scientific">Chenopodium quinoa</name>
    <name type="common">Quinoa</name>
    <dbReference type="NCBI Taxonomy" id="63459"/>
    <lineage>
        <taxon>Eukaryota</taxon>
        <taxon>Viridiplantae</taxon>
        <taxon>Streptophyta</taxon>
        <taxon>Embryophyta</taxon>
        <taxon>Tracheophyta</taxon>
        <taxon>Spermatophyta</taxon>
        <taxon>Magnoliopsida</taxon>
        <taxon>eudicotyledons</taxon>
        <taxon>Gunneridae</taxon>
        <taxon>Pentapetalae</taxon>
        <taxon>Caryophyllales</taxon>
        <taxon>Chenopodiaceae</taxon>
        <taxon>Chenopodioideae</taxon>
        <taxon>Atripliceae</taxon>
        <taxon>Chenopodium</taxon>
    </lineage>
</organism>
<dbReference type="Proteomes" id="UP000596660">
    <property type="component" value="Unplaced"/>
</dbReference>
<reference evidence="2" key="2">
    <citation type="submission" date="2021-03" db="UniProtKB">
        <authorList>
            <consortium name="EnsemblPlants"/>
        </authorList>
    </citation>
    <scope>IDENTIFICATION</scope>
</reference>
<dbReference type="AlphaFoldDB" id="A0A803N340"/>